<evidence type="ECO:0000256" key="1">
    <source>
        <dbReference type="SAM" id="Phobius"/>
    </source>
</evidence>
<evidence type="ECO:0000313" key="3">
    <source>
        <dbReference type="Proteomes" id="UP000664521"/>
    </source>
</evidence>
<feature type="transmembrane region" description="Helical" evidence="1">
    <location>
        <begin position="236"/>
        <end position="260"/>
    </location>
</feature>
<dbReference type="GO" id="GO:0006506">
    <property type="term" value="P:GPI anchor biosynthetic process"/>
    <property type="evidence" value="ECO:0007669"/>
    <property type="project" value="InterPro"/>
</dbReference>
<dbReference type="InterPro" id="IPR007720">
    <property type="entry name" value="PigQ/GPI1"/>
</dbReference>
<feature type="transmembrane region" description="Helical" evidence="1">
    <location>
        <begin position="513"/>
        <end position="537"/>
    </location>
</feature>
<keyword evidence="1" id="KW-0812">Transmembrane</keyword>
<dbReference type="GO" id="GO:0016757">
    <property type="term" value="F:glycosyltransferase activity"/>
    <property type="evidence" value="ECO:0007669"/>
    <property type="project" value="UniProtKB-KW"/>
</dbReference>
<keyword evidence="2" id="KW-0328">Glycosyltransferase</keyword>
<dbReference type="GO" id="GO:0005783">
    <property type="term" value="C:endoplasmic reticulum"/>
    <property type="evidence" value="ECO:0007669"/>
    <property type="project" value="TreeGrafter"/>
</dbReference>
<protein>
    <submittedName>
        <fullName evidence="2">Phosphatidylinositol N-acetylglucosaminyltransferase subunit gpi1</fullName>
    </submittedName>
</protein>
<dbReference type="Pfam" id="PF05024">
    <property type="entry name" value="Gpi1"/>
    <property type="match status" value="1"/>
</dbReference>
<evidence type="ECO:0000313" key="2">
    <source>
        <dbReference type="EMBL" id="CAF9917625.1"/>
    </source>
</evidence>
<dbReference type="AlphaFoldDB" id="A0A8H3F5P3"/>
<accession>A0A8H3F5P3</accession>
<keyword evidence="1" id="KW-1133">Transmembrane helix</keyword>
<keyword evidence="2" id="KW-0808">Transferase</keyword>
<dbReference type="PANTHER" id="PTHR21329:SF3">
    <property type="entry name" value="PHOSPHATIDYLINOSITOL N-ACETYLGLUCOSAMINYLTRANSFERASE SUBUNIT Q"/>
    <property type="match status" value="1"/>
</dbReference>
<gene>
    <name evidence="2" type="primary">GPI1</name>
    <name evidence="2" type="ORF">HETSPECPRED_003544</name>
</gene>
<feature type="transmembrane region" description="Helical" evidence="1">
    <location>
        <begin position="476"/>
        <end position="492"/>
    </location>
</feature>
<dbReference type="OrthoDB" id="70250at2759"/>
<feature type="transmembrane region" description="Helical" evidence="1">
    <location>
        <begin position="436"/>
        <end position="456"/>
    </location>
</feature>
<organism evidence="2 3">
    <name type="scientific">Heterodermia speciosa</name>
    <dbReference type="NCBI Taxonomy" id="116794"/>
    <lineage>
        <taxon>Eukaryota</taxon>
        <taxon>Fungi</taxon>
        <taxon>Dikarya</taxon>
        <taxon>Ascomycota</taxon>
        <taxon>Pezizomycotina</taxon>
        <taxon>Lecanoromycetes</taxon>
        <taxon>OSLEUM clade</taxon>
        <taxon>Lecanoromycetidae</taxon>
        <taxon>Caliciales</taxon>
        <taxon>Physciaceae</taxon>
        <taxon>Heterodermia</taxon>
    </lineage>
</organism>
<dbReference type="EMBL" id="CAJPDS010000020">
    <property type="protein sequence ID" value="CAF9917625.1"/>
    <property type="molecule type" value="Genomic_DNA"/>
</dbReference>
<name>A0A8H3F5P3_9LECA</name>
<sequence length="710" mass="81317">MVTSNGLLRIFWPSDVPRDKRPGTIVGWRNSELDVFVVSVLRGFEARKVENAFQVGTLFRNSPHPIGQILHLCRTSSMHVLGTINPAVPLNELNSNPIVAYTEPSAPFPRVFCPSDRAISVQIIMFERPSPRRMQYMSLDPISLVLGDKYLVDDSFYPSLDSEAMEAENTRNQRQRLINKVQLHTVVKHAPTKKETMLSIILNQVNCSWEVSRLLENNQYLLGSRQKRSLSMGERVVESATSLWEFVIALLWHALTVWLYPSLTRIFVMGLICHRLVAEVVLRVLEWRPGPEAAALKDVSATAQQVDIRLQQFCYWPIQYLTVRKRKTDWESITDRHPDYIRFYNSLWLVANDVIIGIALGSYIIDNAGWVSWHINNVLSVWTVDGLRNMILWLMDWPAGLKLNNELARFLGDLFVWVIDHWAQCVAKLRPYLPHVIYFIGFSSFAGATMPISLFSDLLSLLTVHIHCFYTASARIFHWQLTIIVSLFHLFRGKKHNVLRNRIDSCDYDLDQLLLGTILFTLLFFLLPTVLVFYITFTSARLAIISLKALLDTLLACLNHFPLFALMLRVKDSRRLPGGICFKLQDTPSFTAQLAVSDNTPPTSYIMLQSVPLSLRAMFDQYFQLGQRIRKHYLSPSVLLCLATGQFLPPIHRKSLYSLQYSMLPARRAGVLEVWAWLTEDSPLSSTTLNGKSKFPLTVGNGHRKARWTR</sequence>
<keyword evidence="1" id="KW-0472">Membrane</keyword>
<dbReference type="GO" id="GO:0016020">
    <property type="term" value="C:membrane"/>
    <property type="evidence" value="ECO:0007669"/>
    <property type="project" value="InterPro"/>
</dbReference>
<keyword evidence="3" id="KW-1185">Reference proteome</keyword>
<reference evidence="2" key="1">
    <citation type="submission" date="2021-03" db="EMBL/GenBank/DDBJ databases">
        <authorList>
            <person name="Tagirdzhanova G."/>
        </authorList>
    </citation>
    <scope>NUCLEOTIDE SEQUENCE</scope>
</reference>
<dbReference type="Proteomes" id="UP000664521">
    <property type="component" value="Unassembled WGS sequence"/>
</dbReference>
<proteinExistence type="predicted"/>
<dbReference type="PANTHER" id="PTHR21329">
    <property type="entry name" value="PHOSPHATIDYLINOSITOL N-ACETYLGLUCOSAMINYLTRANSFERASE SUBUNIT Q-RELATED"/>
    <property type="match status" value="1"/>
</dbReference>
<comment type="caution">
    <text evidence="2">The sequence shown here is derived from an EMBL/GenBank/DDBJ whole genome shotgun (WGS) entry which is preliminary data.</text>
</comment>
<feature type="transmembrane region" description="Helical" evidence="1">
    <location>
        <begin position="549"/>
        <end position="568"/>
    </location>
</feature>